<keyword evidence="2" id="KW-1185">Reference proteome</keyword>
<dbReference type="NCBIfam" id="TIGR03519">
    <property type="entry name" value="T9SS_PorP_fam"/>
    <property type="match status" value="1"/>
</dbReference>
<evidence type="ECO:0000313" key="1">
    <source>
        <dbReference type="EMBL" id="NER17967.1"/>
    </source>
</evidence>
<dbReference type="EMBL" id="JAABOQ010000005">
    <property type="protein sequence ID" value="NER17967.1"/>
    <property type="molecule type" value="Genomic_DNA"/>
</dbReference>
<gene>
    <name evidence="1" type="ORF">GWK10_12140</name>
</gene>
<organism evidence="1 2">
    <name type="scientific">Spongiivirga citrea</name>
    <dbReference type="NCBI Taxonomy" id="1481457"/>
    <lineage>
        <taxon>Bacteria</taxon>
        <taxon>Pseudomonadati</taxon>
        <taxon>Bacteroidota</taxon>
        <taxon>Flavobacteriia</taxon>
        <taxon>Flavobacteriales</taxon>
        <taxon>Flavobacteriaceae</taxon>
        <taxon>Spongiivirga</taxon>
    </lineage>
</organism>
<reference evidence="1 2" key="1">
    <citation type="submission" date="2020-01" db="EMBL/GenBank/DDBJ databases">
        <title>Spongiivirga citrea KCTC 32990T.</title>
        <authorList>
            <person name="Wang G."/>
        </authorList>
    </citation>
    <scope>NUCLEOTIDE SEQUENCE [LARGE SCALE GENOMIC DNA]</scope>
    <source>
        <strain evidence="1 2">KCTC 32990</strain>
    </source>
</reference>
<proteinExistence type="predicted"/>
<accession>A0A6M0CR27</accession>
<dbReference type="Pfam" id="PF11751">
    <property type="entry name" value="PorP_SprF"/>
    <property type="match status" value="1"/>
</dbReference>
<dbReference type="InterPro" id="IPR019861">
    <property type="entry name" value="PorP/SprF_Bacteroidetes"/>
</dbReference>
<protein>
    <submittedName>
        <fullName evidence="1">Type IX secretion system membrane protein PorP/SprF</fullName>
    </submittedName>
</protein>
<evidence type="ECO:0000313" key="2">
    <source>
        <dbReference type="Proteomes" id="UP000474296"/>
    </source>
</evidence>
<sequence>MKKLQLYITILFVMGLHTIKAQQTPSFTDYNYNPFIINSAYAGTHDEAEAVLSNSGFNNQLDGAPKNFNLTFNTALSEGKMGLGAIIMNDQIGVTNATQASIAYSYKLFFDFKSNRPYWQLYDRTVLSFGVTAGVLQYEENLLELGIQNDPNFAENINSTLPTAGLSVLFGHGNFFVGVSAPNVLGDRLSNQNNLNLSRPIYGYTGYHFVTNKYNPSFIIKPSLLFKYESGAPFQVDTNLSIRYKNNFEAGVGFRTSSSFNIAAGLYLFKNIRAMYNYTQGTGNSPLGSTHGILLSFRAGRGYQQI</sequence>
<dbReference type="AlphaFoldDB" id="A0A6M0CR27"/>
<dbReference type="Proteomes" id="UP000474296">
    <property type="component" value="Unassembled WGS sequence"/>
</dbReference>
<name>A0A6M0CR27_9FLAO</name>
<comment type="caution">
    <text evidence="1">The sequence shown here is derived from an EMBL/GenBank/DDBJ whole genome shotgun (WGS) entry which is preliminary data.</text>
</comment>
<dbReference type="RefSeq" id="WP_164032653.1">
    <property type="nucleotide sequence ID" value="NZ_JAABOQ010000005.1"/>
</dbReference>